<protein>
    <submittedName>
        <fullName evidence="2">Uncharacterized protein</fullName>
    </submittedName>
</protein>
<evidence type="ECO:0000313" key="3">
    <source>
        <dbReference type="Proteomes" id="UP001194696"/>
    </source>
</evidence>
<feature type="compositionally biased region" description="Gly residues" evidence="1">
    <location>
        <begin position="32"/>
        <end position="50"/>
    </location>
</feature>
<accession>A0ABQ7KBM2</accession>
<name>A0ABQ7KBM2_9FUNG</name>
<sequence length="200" mass="20644">MSDADLVRRGTLAKAPGLDRLTGHLPGTGGFVNGLPGTGGLTNGTPGTGAGPLSTGGSSLNFARRGVKANVNAETKAVLELCADVVANINVKFNLVAEVKLEAAFNAKAVLDIDARIMTTLDLAANAHDNAVVEVDTKVPAKVNVLVDLKVKALVAAVELQACTDASVDVKAKLNSNILDIIKLAAKFNLNIRAVFKRPP</sequence>
<evidence type="ECO:0000313" key="2">
    <source>
        <dbReference type="EMBL" id="KAG0295022.1"/>
    </source>
</evidence>
<comment type="caution">
    <text evidence="2">The sequence shown here is derived from an EMBL/GenBank/DDBJ whole genome shotgun (WGS) entry which is preliminary data.</text>
</comment>
<evidence type="ECO:0000256" key="1">
    <source>
        <dbReference type="SAM" id="MobiDB-lite"/>
    </source>
</evidence>
<reference evidence="2 3" key="1">
    <citation type="journal article" date="2020" name="Fungal Divers.">
        <title>Resolving the Mortierellaceae phylogeny through synthesis of multi-gene phylogenetics and phylogenomics.</title>
        <authorList>
            <person name="Vandepol N."/>
            <person name="Liber J."/>
            <person name="Desiro A."/>
            <person name="Na H."/>
            <person name="Kennedy M."/>
            <person name="Barry K."/>
            <person name="Grigoriev I.V."/>
            <person name="Miller A.N."/>
            <person name="O'Donnell K."/>
            <person name="Stajich J.E."/>
            <person name="Bonito G."/>
        </authorList>
    </citation>
    <scope>NUCLEOTIDE SEQUENCE [LARGE SCALE GENOMIC DNA]</scope>
    <source>
        <strain evidence="2 3">AD045</strain>
    </source>
</reference>
<keyword evidence="3" id="KW-1185">Reference proteome</keyword>
<dbReference type="EMBL" id="JAAAIM010000098">
    <property type="protein sequence ID" value="KAG0295022.1"/>
    <property type="molecule type" value="Genomic_DNA"/>
</dbReference>
<gene>
    <name evidence="2" type="ORF">BGZ96_012685</name>
</gene>
<proteinExistence type="predicted"/>
<dbReference type="Proteomes" id="UP001194696">
    <property type="component" value="Unassembled WGS sequence"/>
</dbReference>
<feature type="region of interest" description="Disordered" evidence="1">
    <location>
        <begin position="32"/>
        <end position="55"/>
    </location>
</feature>
<organism evidence="2 3">
    <name type="scientific">Linnemannia gamsii</name>
    <dbReference type="NCBI Taxonomy" id="64522"/>
    <lineage>
        <taxon>Eukaryota</taxon>
        <taxon>Fungi</taxon>
        <taxon>Fungi incertae sedis</taxon>
        <taxon>Mucoromycota</taxon>
        <taxon>Mortierellomycotina</taxon>
        <taxon>Mortierellomycetes</taxon>
        <taxon>Mortierellales</taxon>
        <taxon>Mortierellaceae</taxon>
        <taxon>Linnemannia</taxon>
    </lineage>
</organism>